<dbReference type="EMBL" id="CM039430">
    <property type="protein sequence ID" value="KAI4343612.1"/>
    <property type="molecule type" value="Genomic_DNA"/>
</dbReference>
<organism evidence="1 2">
    <name type="scientific">Bauhinia variegata</name>
    <name type="common">Purple orchid tree</name>
    <name type="synonym">Phanera variegata</name>
    <dbReference type="NCBI Taxonomy" id="167791"/>
    <lineage>
        <taxon>Eukaryota</taxon>
        <taxon>Viridiplantae</taxon>
        <taxon>Streptophyta</taxon>
        <taxon>Embryophyta</taxon>
        <taxon>Tracheophyta</taxon>
        <taxon>Spermatophyta</taxon>
        <taxon>Magnoliopsida</taxon>
        <taxon>eudicotyledons</taxon>
        <taxon>Gunneridae</taxon>
        <taxon>Pentapetalae</taxon>
        <taxon>rosids</taxon>
        <taxon>fabids</taxon>
        <taxon>Fabales</taxon>
        <taxon>Fabaceae</taxon>
        <taxon>Cercidoideae</taxon>
        <taxon>Cercideae</taxon>
        <taxon>Bauhiniinae</taxon>
        <taxon>Bauhinia</taxon>
    </lineage>
</organism>
<name>A0ACB9P4Y2_BAUVA</name>
<reference evidence="1 2" key="1">
    <citation type="journal article" date="2022" name="DNA Res.">
        <title>Chromosomal-level genome assembly of the orchid tree Bauhinia variegata (Leguminosae; Cercidoideae) supports the allotetraploid origin hypothesis of Bauhinia.</title>
        <authorList>
            <person name="Zhong Y."/>
            <person name="Chen Y."/>
            <person name="Zheng D."/>
            <person name="Pang J."/>
            <person name="Liu Y."/>
            <person name="Luo S."/>
            <person name="Meng S."/>
            <person name="Qian L."/>
            <person name="Wei D."/>
            <person name="Dai S."/>
            <person name="Zhou R."/>
        </authorList>
    </citation>
    <scope>NUCLEOTIDE SEQUENCE [LARGE SCALE GENOMIC DNA]</scope>
    <source>
        <strain evidence="1">BV-YZ2020</strain>
    </source>
</reference>
<comment type="caution">
    <text evidence="1">The sequence shown here is derived from an EMBL/GenBank/DDBJ whole genome shotgun (WGS) entry which is preliminary data.</text>
</comment>
<proteinExistence type="predicted"/>
<accession>A0ACB9P4Y2</accession>
<evidence type="ECO:0000313" key="2">
    <source>
        <dbReference type="Proteomes" id="UP000828941"/>
    </source>
</evidence>
<keyword evidence="2" id="KW-1185">Reference proteome</keyword>
<sequence length="145" mass="16191">MLKRCGIGQLLLYDYDKVELANMNGLFFRPDQVGMIKTDAAVQTLSHTNPDVVLESYTLNIATFKGFETYMSSLKNKSFCPSKQGSDVDLVLSRVDNYEARIAVNQDPSWVVVLSACFIAQFVMLLFPETACFECAPPLVCVFLV</sequence>
<protein>
    <submittedName>
        <fullName evidence="1">Uncharacterized protein</fullName>
    </submittedName>
</protein>
<gene>
    <name evidence="1" type="ORF">L6164_010943</name>
</gene>
<evidence type="ECO:0000313" key="1">
    <source>
        <dbReference type="EMBL" id="KAI4343612.1"/>
    </source>
</evidence>
<dbReference type="Proteomes" id="UP000828941">
    <property type="component" value="Chromosome 5"/>
</dbReference>